<dbReference type="EMBL" id="CM020618">
    <property type="protein sequence ID" value="KAK1861787.1"/>
    <property type="molecule type" value="Genomic_DNA"/>
</dbReference>
<evidence type="ECO:0000313" key="1">
    <source>
        <dbReference type="EMBL" id="KAK1861787.1"/>
    </source>
</evidence>
<gene>
    <name evidence="1" type="ORF">I4F81_004367</name>
</gene>
<keyword evidence="2" id="KW-1185">Reference proteome</keyword>
<sequence length="531" mass="55838">MAVVAPARLAFASPAAVLGAVRGAATSASTRLSWVCGGGRLGATAGRAAAASPTTRRRLSPAAGGGGVRGLRGAAATGAVDMRWVKENVEVVKANAAARCVAVDVDRVVSLYDAYLSLVIETDETRRQRNVVANRMKTEAAKMTPDVRTAVVAEGKALKASVTTLEGRLSAAEAAFLAEAAKLPNLTHPDVPTGGEEAATTLRTVGMARDFAADGMAPRSHVDIGADLDLFDFEAAARVAGNKFYYLKNAGALLELALVNWAMSRVASRGFTPMTAPDVAREEVVAGCGFAPRGEASQVYRLEDSDLCLVGTAEIPLGGMYAGQVLAPAVLPLRLAAFSHCFRREVGAAGTATRGLYRVHQFSKVELFVIGRPEESEALHAELLALEEEMYTALGLCYRVLDMPSGDLGNPAYRKYDIEAWMPGRGEGGAWGEISSASNCTDFQARRLGIRYREEVAEANGDADSDSGSSSSSVGSVKGAMRYAHTLNATACAVPRMIVAILENNVQPDGSVVVPEVLRPFMGGMEAIRPQ</sequence>
<proteinExistence type="predicted"/>
<name>A0ACC3BV60_PYRYE</name>
<organism evidence="1 2">
    <name type="scientific">Pyropia yezoensis</name>
    <name type="common">Susabi-nori</name>
    <name type="synonym">Porphyra yezoensis</name>
    <dbReference type="NCBI Taxonomy" id="2788"/>
    <lineage>
        <taxon>Eukaryota</taxon>
        <taxon>Rhodophyta</taxon>
        <taxon>Bangiophyceae</taxon>
        <taxon>Bangiales</taxon>
        <taxon>Bangiaceae</taxon>
        <taxon>Pyropia</taxon>
    </lineage>
</organism>
<accession>A0ACC3BV60</accession>
<dbReference type="Proteomes" id="UP000798662">
    <property type="component" value="Chromosome 1"/>
</dbReference>
<evidence type="ECO:0000313" key="2">
    <source>
        <dbReference type="Proteomes" id="UP000798662"/>
    </source>
</evidence>
<protein>
    <submittedName>
        <fullName evidence="1">Uncharacterized protein</fullName>
    </submittedName>
</protein>
<comment type="caution">
    <text evidence="1">The sequence shown here is derived from an EMBL/GenBank/DDBJ whole genome shotgun (WGS) entry which is preliminary data.</text>
</comment>
<reference evidence="1" key="1">
    <citation type="submission" date="2019-11" db="EMBL/GenBank/DDBJ databases">
        <title>Nori genome reveals adaptations in red seaweeds to the harsh intertidal environment.</title>
        <authorList>
            <person name="Wang D."/>
            <person name="Mao Y."/>
        </authorList>
    </citation>
    <scope>NUCLEOTIDE SEQUENCE</scope>
    <source>
        <tissue evidence="1">Gametophyte</tissue>
    </source>
</reference>